<feature type="compositionally biased region" description="Low complexity" evidence="1">
    <location>
        <begin position="152"/>
        <end position="168"/>
    </location>
</feature>
<keyword evidence="2" id="KW-0472">Membrane</keyword>
<keyword evidence="2" id="KW-1133">Transmembrane helix</keyword>
<evidence type="ECO:0000313" key="3">
    <source>
        <dbReference type="EMBL" id="KAK5045676.1"/>
    </source>
</evidence>
<dbReference type="GeneID" id="89977206"/>
<comment type="caution">
    <text evidence="3">The sequence shown here is derived from an EMBL/GenBank/DDBJ whole genome shotgun (WGS) entry which is preliminary data.</text>
</comment>
<reference evidence="3 4" key="1">
    <citation type="submission" date="2023-08" db="EMBL/GenBank/DDBJ databases">
        <title>Black Yeasts Isolated from many extreme environments.</title>
        <authorList>
            <person name="Coleine C."/>
            <person name="Stajich J.E."/>
            <person name="Selbmann L."/>
        </authorList>
    </citation>
    <scope>NUCLEOTIDE SEQUENCE [LARGE SCALE GENOMIC DNA]</scope>
    <source>
        <strain evidence="3 4">CCFEE 5792</strain>
    </source>
</reference>
<evidence type="ECO:0000313" key="4">
    <source>
        <dbReference type="Proteomes" id="UP001358417"/>
    </source>
</evidence>
<feature type="region of interest" description="Disordered" evidence="1">
    <location>
        <begin position="60"/>
        <end position="89"/>
    </location>
</feature>
<gene>
    <name evidence="3" type="ORF">LTR84_009045</name>
</gene>
<proteinExistence type="predicted"/>
<feature type="transmembrane region" description="Helical" evidence="2">
    <location>
        <begin position="98"/>
        <end position="120"/>
    </location>
</feature>
<organism evidence="3 4">
    <name type="scientific">Exophiala bonariae</name>
    <dbReference type="NCBI Taxonomy" id="1690606"/>
    <lineage>
        <taxon>Eukaryota</taxon>
        <taxon>Fungi</taxon>
        <taxon>Dikarya</taxon>
        <taxon>Ascomycota</taxon>
        <taxon>Pezizomycotina</taxon>
        <taxon>Eurotiomycetes</taxon>
        <taxon>Chaetothyriomycetidae</taxon>
        <taxon>Chaetothyriales</taxon>
        <taxon>Herpotrichiellaceae</taxon>
        <taxon>Exophiala</taxon>
    </lineage>
</organism>
<evidence type="ECO:0000256" key="2">
    <source>
        <dbReference type="SAM" id="Phobius"/>
    </source>
</evidence>
<accession>A0AAV9MZ77</accession>
<dbReference type="Proteomes" id="UP001358417">
    <property type="component" value="Unassembled WGS sequence"/>
</dbReference>
<keyword evidence="2" id="KW-0812">Transmembrane</keyword>
<dbReference type="RefSeq" id="XP_064701294.1">
    <property type="nucleotide sequence ID" value="XM_064852587.1"/>
</dbReference>
<keyword evidence="4" id="KW-1185">Reference proteome</keyword>
<feature type="compositionally biased region" description="Polar residues" evidence="1">
    <location>
        <begin position="77"/>
        <end position="89"/>
    </location>
</feature>
<protein>
    <submittedName>
        <fullName evidence="3">Uncharacterized protein</fullName>
    </submittedName>
</protein>
<feature type="region of interest" description="Disordered" evidence="1">
    <location>
        <begin position="145"/>
        <end position="174"/>
    </location>
</feature>
<sequence>MPLVVRFMGRGNLTTQNTTMTLQNPQLDMTSKPLLSLPKTWRPISIQHIHRVRDMVSSLTGNSTLPIRKNTGPKPLASSNSTMPSDNNPGTMQHISDLAIPFFTVLLMLLFITALVGLALKAPDWTNIHNHTRNAMPVLTIRDCPRRRSSHRPNSTRSSSMVSTSRGSTGRHHRFGHDVDIEAARAMARVRELTHDDNGSYASDDHDADADVPMARDSLVPVPNYGGMDRPGQEFWRHVGWDGMAY</sequence>
<dbReference type="EMBL" id="JAVRRD010000035">
    <property type="protein sequence ID" value="KAK5045676.1"/>
    <property type="molecule type" value="Genomic_DNA"/>
</dbReference>
<name>A0AAV9MZ77_9EURO</name>
<dbReference type="AlphaFoldDB" id="A0AAV9MZ77"/>
<evidence type="ECO:0000256" key="1">
    <source>
        <dbReference type="SAM" id="MobiDB-lite"/>
    </source>
</evidence>